<feature type="compositionally biased region" description="Acidic residues" evidence="9">
    <location>
        <begin position="56"/>
        <end position="74"/>
    </location>
</feature>
<dbReference type="Proteomes" id="UP000241818">
    <property type="component" value="Unassembled WGS sequence"/>
</dbReference>
<evidence type="ECO:0000256" key="5">
    <source>
        <dbReference type="ARBA" id="ARBA00023163"/>
    </source>
</evidence>
<dbReference type="PANTHER" id="PTHR13114">
    <property type="entry name" value="MEDIATOR OF RNA POLYMERASE II TRANSCRIPTION SUBUNIT 17"/>
    <property type="match status" value="1"/>
</dbReference>
<comment type="subcellular location">
    <subcellularLocation>
        <location evidence="1 8">Nucleus</location>
    </subcellularLocation>
</comment>
<keyword evidence="6 8" id="KW-0539">Nucleus</keyword>
<dbReference type="FunCoup" id="A0A2T3BFB9">
    <property type="interactions" value="136"/>
</dbReference>
<protein>
    <recommendedName>
        <fullName evidence="3 8">Mediator of RNA polymerase II transcription subunit 17</fullName>
    </recommendedName>
    <alternativeName>
        <fullName evidence="7 8">Mediator complex subunit 17</fullName>
    </alternativeName>
</protein>
<evidence type="ECO:0000256" key="9">
    <source>
        <dbReference type="SAM" id="MobiDB-lite"/>
    </source>
</evidence>
<dbReference type="OrthoDB" id="5319830at2759"/>
<evidence type="ECO:0000256" key="1">
    <source>
        <dbReference type="ARBA" id="ARBA00004123"/>
    </source>
</evidence>
<evidence type="ECO:0000256" key="3">
    <source>
        <dbReference type="ARBA" id="ARBA00019610"/>
    </source>
</evidence>
<dbReference type="InterPro" id="IPR019313">
    <property type="entry name" value="Mediator_Med17"/>
</dbReference>
<dbReference type="Pfam" id="PF10156">
    <property type="entry name" value="Med17"/>
    <property type="match status" value="1"/>
</dbReference>
<proteinExistence type="inferred from homology"/>
<dbReference type="STRING" id="857342.A0A2T3BFB9"/>
<feature type="region of interest" description="Disordered" evidence="9">
    <location>
        <begin position="39"/>
        <end position="78"/>
    </location>
</feature>
<keyword evidence="4 8" id="KW-0805">Transcription regulation</keyword>
<evidence type="ECO:0000256" key="7">
    <source>
        <dbReference type="ARBA" id="ARBA00032014"/>
    </source>
</evidence>
<organism evidence="10 11">
    <name type="scientific">Amorphotheca resinae ATCC 22711</name>
    <dbReference type="NCBI Taxonomy" id="857342"/>
    <lineage>
        <taxon>Eukaryota</taxon>
        <taxon>Fungi</taxon>
        <taxon>Dikarya</taxon>
        <taxon>Ascomycota</taxon>
        <taxon>Pezizomycotina</taxon>
        <taxon>Leotiomycetes</taxon>
        <taxon>Helotiales</taxon>
        <taxon>Amorphothecaceae</taxon>
        <taxon>Amorphotheca</taxon>
    </lineage>
</organism>
<gene>
    <name evidence="8" type="primary">MED17</name>
    <name evidence="10" type="ORF">M430DRAFT_38806</name>
</gene>
<dbReference type="AlphaFoldDB" id="A0A2T3BFB9"/>
<dbReference type="EMBL" id="KZ679006">
    <property type="protein sequence ID" value="PSS28120.1"/>
    <property type="molecule type" value="Genomic_DNA"/>
</dbReference>
<evidence type="ECO:0000256" key="6">
    <source>
        <dbReference type="ARBA" id="ARBA00023242"/>
    </source>
</evidence>
<reference evidence="10 11" key="1">
    <citation type="journal article" date="2018" name="New Phytol.">
        <title>Comparative genomics and transcriptomics depict ericoid mycorrhizal fungi as versatile saprotrophs and plant mutualists.</title>
        <authorList>
            <person name="Martino E."/>
            <person name="Morin E."/>
            <person name="Grelet G.A."/>
            <person name="Kuo A."/>
            <person name="Kohler A."/>
            <person name="Daghino S."/>
            <person name="Barry K.W."/>
            <person name="Cichocki N."/>
            <person name="Clum A."/>
            <person name="Dockter R.B."/>
            <person name="Hainaut M."/>
            <person name="Kuo R.C."/>
            <person name="LaButti K."/>
            <person name="Lindahl B.D."/>
            <person name="Lindquist E.A."/>
            <person name="Lipzen A."/>
            <person name="Khouja H.R."/>
            <person name="Magnuson J."/>
            <person name="Murat C."/>
            <person name="Ohm R.A."/>
            <person name="Singer S.W."/>
            <person name="Spatafora J.W."/>
            <person name="Wang M."/>
            <person name="Veneault-Fourrey C."/>
            <person name="Henrissat B."/>
            <person name="Grigoriev I.V."/>
            <person name="Martin F.M."/>
            <person name="Perotto S."/>
        </authorList>
    </citation>
    <scope>NUCLEOTIDE SEQUENCE [LARGE SCALE GENOMIC DNA]</scope>
    <source>
        <strain evidence="10 11">ATCC 22711</strain>
    </source>
</reference>
<dbReference type="Gene3D" id="6.10.250.2620">
    <property type="match status" value="1"/>
</dbReference>
<name>A0A2T3BFB9_AMORE</name>
<sequence>MSSIPDGFPISLQSWPSTEGDPKKSLPFMIQRIRDERGGFLNANEESLRREIAEAGADDEDDGTSEEEDDEEEEKPDRQKELMKAREEMLAQIEYAHQHTMFALDFVSLLLSKDQPTQASMTISPFLRETLPLGTLGADKIHASKVTDAVKEDNKHVAKGFKIQNLNKTVDSILASASRLEKEIEVETKYWEQVLAVSENGWAVCRLPNEKQTLGVRFGFSEASATFRNRSLAALRREPDGSIYLDQGIATAEPQYVRVRIQSNIGECGSSTVPSATADDAPIEARIQQARNTIFDTELWQELNREARTLASFGVRSKDDTITCPLSPNKTIILDLVSLDDYSPAPPRSDDYIAEGISLALHLLLSYAHRQNFHRRTQTPAPLSAYKRPNPPYALLRPLISRVNHQSTLSSIHALLVPLCSILTSTSLSPPPTYTLTKPSRLEQLSKLPPTEATILSLIDHLQVQLTLSLTPACNIILKTRTLLFPLANTNFNLTLEPADSFMHEACRAPGVVDHWRKAHDYILFATSCALAGSFASPPTKVPEGENGAGGAARWEATTRPHVLRRVQGQTGQGKSKHLSFSLEDFTASQKKGLRLRVSWEWMGGVLEHMPGGLDSRSPGAGRGKKVVKGEGFYEWVLLEGESQVVGRGMAGEGGAWVEGVPVKSLKEVVEIAERD</sequence>
<keyword evidence="5 8" id="KW-0804">Transcription</keyword>
<dbReference type="GO" id="GO:0003712">
    <property type="term" value="F:transcription coregulator activity"/>
    <property type="evidence" value="ECO:0007669"/>
    <property type="project" value="InterPro"/>
</dbReference>
<feature type="region of interest" description="Disordered" evidence="9">
    <location>
        <begin position="1"/>
        <end position="27"/>
    </location>
</feature>
<evidence type="ECO:0000256" key="8">
    <source>
        <dbReference type="RuleBase" id="RU364140"/>
    </source>
</evidence>
<dbReference type="PANTHER" id="PTHR13114:SF7">
    <property type="entry name" value="MEDIATOR OF RNA POLYMERASE II TRANSCRIPTION SUBUNIT 17"/>
    <property type="match status" value="1"/>
</dbReference>
<evidence type="ECO:0000256" key="2">
    <source>
        <dbReference type="ARBA" id="ARBA00005635"/>
    </source>
</evidence>
<comment type="similarity">
    <text evidence="2 8">Belongs to the Mediator complex subunit 17 family.</text>
</comment>
<dbReference type="GO" id="GO:0016592">
    <property type="term" value="C:mediator complex"/>
    <property type="evidence" value="ECO:0007669"/>
    <property type="project" value="InterPro"/>
</dbReference>
<keyword evidence="8" id="KW-0010">Activator</keyword>
<evidence type="ECO:0000256" key="4">
    <source>
        <dbReference type="ARBA" id="ARBA00023015"/>
    </source>
</evidence>
<evidence type="ECO:0000313" key="11">
    <source>
        <dbReference type="Proteomes" id="UP000241818"/>
    </source>
</evidence>
<dbReference type="InParanoid" id="A0A2T3BFB9"/>
<dbReference type="GO" id="GO:0070847">
    <property type="term" value="C:core mediator complex"/>
    <property type="evidence" value="ECO:0007669"/>
    <property type="project" value="TreeGrafter"/>
</dbReference>
<accession>A0A2T3BFB9</accession>
<dbReference type="GO" id="GO:0006357">
    <property type="term" value="P:regulation of transcription by RNA polymerase II"/>
    <property type="evidence" value="ECO:0007669"/>
    <property type="project" value="InterPro"/>
</dbReference>
<comment type="function">
    <text evidence="8">Component of the Mediator complex, a coactivator involved in the regulated transcription of nearly all RNA polymerase II-dependent genes. Mediator functions as a bridge to convey information from gene-specific regulatory proteins to the basal RNA polymerase II transcription machinery. Mediator is recruited to promoters by direct interactions with regulatory proteins and serves as a scaffold for the assembly of a functional preinitiation complex with RNA polymerase II and the general transcription factors.</text>
</comment>
<evidence type="ECO:0000313" key="10">
    <source>
        <dbReference type="EMBL" id="PSS28120.1"/>
    </source>
</evidence>
<keyword evidence="11" id="KW-1185">Reference proteome</keyword>
<comment type="subunit">
    <text evidence="8">Component of the Mediator complex.</text>
</comment>